<dbReference type="GO" id="GO:0046933">
    <property type="term" value="F:proton-transporting ATP synthase activity, rotational mechanism"/>
    <property type="evidence" value="ECO:0007669"/>
    <property type="project" value="UniProtKB-UniRule"/>
</dbReference>
<keyword evidence="4 13" id="KW-0138">CF(0)</keyword>
<keyword evidence="9 13" id="KW-0446">Lipid-binding</keyword>
<keyword evidence="13" id="KW-1003">Cell membrane</keyword>
<evidence type="ECO:0000256" key="13">
    <source>
        <dbReference type="HAMAP-Rule" id="MF_01396"/>
    </source>
</evidence>
<keyword evidence="6 13" id="KW-0375">Hydrogen ion transport</keyword>
<evidence type="ECO:0000256" key="6">
    <source>
        <dbReference type="ARBA" id="ARBA00022781"/>
    </source>
</evidence>
<keyword evidence="5 13" id="KW-0812">Transmembrane</keyword>
<comment type="caution">
    <text evidence="15">The sequence shown here is derived from an EMBL/GenBank/DDBJ whole genome shotgun (WGS) entry which is preliminary data.</text>
</comment>
<evidence type="ECO:0000256" key="8">
    <source>
        <dbReference type="ARBA" id="ARBA00023065"/>
    </source>
</evidence>
<evidence type="ECO:0000256" key="7">
    <source>
        <dbReference type="ARBA" id="ARBA00022989"/>
    </source>
</evidence>
<evidence type="ECO:0000313" key="15">
    <source>
        <dbReference type="EMBL" id="EMY05140.1"/>
    </source>
</evidence>
<comment type="subcellular location">
    <subcellularLocation>
        <location evidence="13">Cell membrane</location>
        <topology evidence="13">Multi-pass membrane protein</topology>
    </subcellularLocation>
    <subcellularLocation>
        <location evidence="1">Membrane</location>
        <topology evidence="1">Multi-pass membrane protein</topology>
    </subcellularLocation>
</comment>
<dbReference type="HAMAP" id="MF_01396">
    <property type="entry name" value="ATP_synth_c_bact"/>
    <property type="match status" value="1"/>
</dbReference>
<reference evidence="15 16" key="1">
    <citation type="submission" date="2013-02" db="EMBL/GenBank/DDBJ databases">
        <authorList>
            <person name="Harkins D.M."/>
            <person name="Durkin A.S."/>
            <person name="Brinkac L.M."/>
            <person name="Haft D.H."/>
            <person name="Selengut J.D."/>
            <person name="Sanka R."/>
            <person name="DePew J."/>
            <person name="Purushe J."/>
            <person name="Whelen A.C."/>
            <person name="Vinetz J.M."/>
            <person name="Sutton G.G."/>
            <person name="Nierman W.C."/>
            <person name="Fouts D.E."/>
        </authorList>
    </citation>
    <scope>NUCLEOTIDE SEQUENCE [LARGE SCALE GENOMIC DNA]</scope>
    <source>
        <strain evidence="15 16">2002000626</strain>
    </source>
</reference>
<dbReference type="AlphaFoldDB" id="A0A829D7R3"/>
<dbReference type="Proteomes" id="UP000012329">
    <property type="component" value="Unassembled WGS sequence"/>
</dbReference>
<dbReference type="SMR" id="A0A829D7R3"/>
<keyword evidence="11 13" id="KW-0066">ATP synthesis</keyword>
<evidence type="ECO:0000256" key="3">
    <source>
        <dbReference type="ARBA" id="ARBA00022448"/>
    </source>
</evidence>
<dbReference type="Pfam" id="PF00137">
    <property type="entry name" value="ATP-synt_C"/>
    <property type="match status" value="1"/>
</dbReference>
<dbReference type="InterPro" id="IPR035921">
    <property type="entry name" value="F/V-ATP_Csub_sf"/>
</dbReference>
<evidence type="ECO:0000256" key="1">
    <source>
        <dbReference type="ARBA" id="ARBA00004141"/>
    </source>
</evidence>
<name>A0A829D7R3_LEPIR</name>
<dbReference type="InterPro" id="IPR038662">
    <property type="entry name" value="ATP_synth_F0_csu_sf"/>
</dbReference>
<feature type="site" description="Reversibly protonated during proton transport" evidence="13">
    <location>
        <position position="67"/>
    </location>
</feature>
<evidence type="ECO:0000256" key="11">
    <source>
        <dbReference type="ARBA" id="ARBA00023310"/>
    </source>
</evidence>
<keyword evidence="10 13" id="KW-0472">Membrane</keyword>
<comment type="similarity">
    <text evidence="2 13">Belongs to the ATPase C chain family.</text>
</comment>
<gene>
    <name evidence="13 15" type="primary">atpE</name>
    <name evidence="15" type="ORF">LEP1GSC029_4167</name>
</gene>
<dbReference type="InterPro" id="IPR000454">
    <property type="entry name" value="ATP_synth_F0_csu"/>
</dbReference>
<dbReference type="GO" id="GO:0045259">
    <property type="term" value="C:proton-transporting ATP synthase complex"/>
    <property type="evidence" value="ECO:0007669"/>
    <property type="project" value="UniProtKB-KW"/>
</dbReference>
<evidence type="ECO:0000256" key="5">
    <source>
        <dbReference type="ARBA" id="ARBA00022692"/>
    </source>
</evidence>
<evidence type="ECO:0000259" key="14">
    <source>
        <dbReference type="Pfam" id="PF00137"/>
    </source>
</evidence>
<evidence type="ECO:0000256" key="10">
    <source>
        <dbReference type="ARBA" id="ARBA00023136"/>
    </source>
</evidence>
<organism evidence="15 16">
    <name type="scientific">Leptospira interrogans str. 2002000626</name>
    <dbReference type="NCBI Taxonomy" id="996803"/>
    <lineage>
        <taxon>Bacteria</taxon>
        <taxon>Pseudomonadati</taxon>
        <taxon>Spirochaetota</taxon>
        <taxon>Spirochaetia</taxon>
        <taxon>Leptospirales</taxon>
        <taxon>Leptospiraceae</taxon>
        <taxon>Leptospira</taxon>
    </lineage>
</organism>
<keyword evidence="8 13" id="KW-0406">Ion transport</keyword>
<dbReference type="CDD" id="cd18121">
    <property type="entry name" value="ATP-synt_Fo_c"/>
    <property type="match status" value="1"/>
</dbReference>
<proteinExistence type="inferred from homology"/>
<dbReference type="Gene3D" id="1.20.20.10">
    <property type="entry name" value="F1F0 ATP synthase subunit C"/>
    <property type="match status" value="1"/>
</dbReference>
<feature type="transmembrane region" description="Helical" evidence="13">
    <location>
        <begin position="12"/>
        <end position="34"/>
    </location>
</feature>
<dbReference type="GO" id="GO:0033177">
    <property type="term" value="C:proton-transporting two-sector ATPase complex, proton-transporting domain"/>
    <property type="evidence" value="ECO:0007669"/>
    <property type="project" value="InterPro"/>
</dbReference>
<keyword evidence="3 13" id="KW-0813">Transport</keyword>
<comment type="function">
    <text evidence="12 13">F(1)F(0) ATP synthase produces ATP from ADP in the presence of a proton or sodium gradient. F-type ATPases consist of two structural domains, F(1) containing the extramembraneous catalytic core and F(0) containing the membrane proton channel, linked together by a central stalk and a peripheral stalk. During catalysis, ATP synthesis in the catalytic domain of F(1) is coupled via a rotary mechanism of the central stalk subunits to proton translocation.</text>
</comment>
<dbReference type="GO" id="GO:0005886">
    <property type="term" value="C:plasma membrane"/>
    <property type="evidence" value="ECO:0007669"/>
    <property type="project" value="UniProtKB-SubCell"/>
</dbReference>
<evidence type="ECO:0000256" key="9">
    <source>
        <dbReference type="ARBA" id="ARBA00023121"/>
    </source>
</evidence>
<dbReference type="GO" id="GO:0016787">
    <property type="term" value="F:hydrolase activity"/>
    <property type="evidence" value="ECO:0007669"/>
    <property type="project" value="UniProtKB-KW"/>
</dbReference>
<dbReference type="NCBIfam" id="TIGR01260">
    <property type="entry name" value="ATP_synt_c"/>
    <property type="match status" value="1"/>
</dbReference>
<accession>A0A829D7R3</accession>
<dbReference type="EMBL" id="AFJL02000094">
    <property type="protein sequence ID" value="EMY05140.1"/>
    <property type="molecule type" value="Genomic_DNA"/>
</dbReference>
<feature type="domain" description="V-ATPase proteolipid subunit C-like" evidence="14">
    <location>
        <begin position="17"/>
        <end position="78"/>
    </location>
</feature>
<keyword evidence="7 13" id="KW-1133">Transmembrane helix</keyword>
<dbReference type="InterPro" id="IPR005953">
    <property type="entry name" value="ATP_synth_csu_bac/chlpt"/>
</dbReference>
<keyword evidence="15" id="KW-0378">Hydrolase</keyword>
<comment type="function">
    <text evidence="13">Key component of the F(0) channel; it plays a direct role in translocation across the membrane. A homomeric c-ring of between 10-14 subunits forms the central stalk rotor element with the F(1) delta and epsilon subunits.</text>
</comment>
<dbReference type="PRINTS" id="PR00124">
    <property type="entry name" value="ATPASEC"/>
</dbReference>
<dbReference type="InterPro" id="IPR020537">
    <property type="entry name" value="ATP_synth_F0_csu_DDCD_BS"/>
</dbReference>
<evidence type="ECO:0000256" key="4">
    <source>
        <dbReference type="ARBA" id="ARBA00022547"/>
    </source>
</evidence>
<evidence type="ECO:0000313" key="16">
    <source>
        <dbReference type="Proteomes" id="UP000012329"/>
    </source>
</evidence>
<dbReference type="InterPro" id="IPR002379">
    <property type="entry name" value="ATPase_proteolipid_c-like_dom"/>
</dbReference>
<evidence type="ECO:0000256" key="2">
    <source>
        <dbReference type="ARBA" id="ARBA00006704"/>
    </source>
</evidence>
<evidence type="ECO:0000256" key="12">
    <source>
        <dbReference type="ARBA" id="ARBA00025198"/>
    </source>
</evidence>
<dbReference type="FunFam" id="1.20.20.10:FF:000012">
    <property type="entry name" value="ATP synthase subunit c"/>
    <property type="match status" value="1"/>
</dbReference>
<dbReference type="PROSITE" id="PS00605">
    <property type="entry name" value="ATPASE_C"/>
    <property type="match status" value="1"/>
</dbReference>
<dbReference type="GO" id="GO:0008289">
    <property type="term" value="F:lipid binding"/>
    <property type="evidence" value="ECO:0007669"/>
    <property type="project" value="UniProtKB-KW"/>
</dbReference>
<dbReference type="SUPFAM" id="SSF81333">
    <property type="entry name" value="F1F0 ATP synthase subunit C"/>
    <property type="match status" value="1"/>
</dbReference>
<sequence>MNQQGVNGTMEFGLGYIGVGIAAGVAILGAALGIGRIGGSATEGISRQPEAGGKIQTAMIIAAALIEGAALFALVIAFQAAGTLNEGLKATVAHQTKASAVVTEEKGK</sequence>
<protein>
    <recommendedName>
        <fullName evidence="13">ATP synthase subunit c</fullName>
    </recommendedName>
    <alternativeName>
        <fullName evidence="13">ATP synthase F(0) sector subunit c</fullName>
    </alternativeName>
    <alternativeName>
        <fullName evidence="13">F-type ATPase subunit c</fullName>
        <shortName evidence="13">F-ATPase subunit c</shortName>
    </alternativeName>
    <alternativeName>
        <fullName evidence="13">Lipid-binding protein</fullName>
    </alternativeName>
</protein>
<feature type="transmembrane region" description="Helical" evidence="13">
    <location>
        <begin position="55"/>
        <end position="78"/>
    </location>
</feature>